<evidence type="ECO:0000313" key="1">
    <source>
        <dbReference type="EMBL" id="WKW85521.1"/>
    </source>
</evidence>
<gene>
    <name evidence="1" type="primary">69</name>
    <name evidence="1" type="ORF">SEA_REYNAULD_69</name>
</gene>
<organism evidence="1 2">
    <name type="scientific">Rhodococcus phage Reynauld</name>
    <dbReference type="NCBI Taxonomy" id="3062845"/>
    <lineage>
        <taxon>Viruses</taxon>
        <taxon>Duplodnaviria</taxon>
        <taxon>Heunggongvirae</taxon>
        <taxon>Uroviricota</taxon>
        <taxon>Caudoviricetes</taxon>
        <taxon>Caudoviricetes incertae sedis</taxon>
        <taxon>Reynauldvirus</taxon>
        <taxon>Reynauldvirus reynauld</taxon>
    </lineage>
</organism>
<accession>A0ACD4UJ87</accession>
<keyword evidence="2" id="KW-1185">Reference proteome</keyword>
<evidence type="ECO:0000313" key="2">
    <source>
        <dbReference type="Proteomes" id="UP001654496"/>
    </source>
</evidence>
<reference evidence="1" key="1">
    <citation type="submission" date="2023-06" db="EMBL/GenBank/DDBJ databases">
        <authorList>
            <person name="DeJong R.J."/>
            <person name="Yoon E."/>
            <person name="Radersma M."/>
            <person name="Veenstra M."/>
            <person name="Churu J."/>
            <person name="Moleakunnel K."/>
            <person name="Weaver G."/>
            <person name="Hill E."/>
            <person name="Janvier A."/>
            <person name="Harlow L."/>
            <person name="Kramer C."/>
            <person name="Seinen K."/>
            <person name="Chen A."/>
            <person name="Minasian M."/>
            <person name="Doorn S."/>
            <person name="Dole C."/>
            <person name="Ramsey F."/>
            <person name="Nieze J."/>
            <person name="Baker A."/>
            <person name="Swierenga S."/>
            <person name="White A."/>
            <person name="Howland A."/>
            <person name="Ko C."/>
            <person name="Russell D.A."/>
            <person name="Jacobs-Sera D."/>
            <person name="Hatfull G.F."/>
        </authorList>
    </citation>
    <scope>NUCLEOTIDE SEQUENCE</scope>
</reference>
<dbReference type="Proteomes" id="UP001654496">
    <property type="component" value="Segment"/>
</dbReference>
<proteinExistence type="predicted"/>
<dbReference type="EMBL" id="OR159659">
    <property type="protein sequence ID" value="WKW85521.1"/>
    <property type="molecule type" value="Genomic_DNA"/>
</dbReference>
<name>A0ACD4UJ87_9CAUD</name>
<sequence>MIGQPTEYQLGPFMKMYGIHNAATIVDLTTSVDHVGVPVTDSGSLRYAFTRNGNRGDVALESRQGCLTCVGCATNEDELITWCTHLQYAASRGDEIRLVDWTLDMVGSMVVPIIPTEGVYLSVGNHYQGDIATLFLTLTRREDRELVRMPFLSAPRFSFGFRQIRESLVAFLMGHLDDERFFHPEAGGAATSFGPAAEIDGKLSEFSRELYWRMYGKTLGTMVAADPEIHSRNAPTF</sequence>
<protein>
    <submittedName>
        <fullName evidence="1">Uncharacterized protein</fullName>
    </submittedName>
</protein>